<gene>
    <name evidence="3" type="ORF">Rsub_12607</name>
</gene>
<keyword evidence="1" id="KW-0808">Transferase</keyword>
<dbReference type="Gene3D" id="3.40.50.300">
    <property type="entry name" value="P-loop containing nucleotide triphosphate hydrolases"/>
    <property type="match status" value="1"/>
</dbReference>
<feature type="domain" description="Sulfotransferase" evidence="2">
    <location>
        <begin position="47"/>
        <end position="157"/>
    </location>
</feature>
<dbReference type="Pfam" id="PF00685">
    <property type="entry name" value="Sulfotransfer_1"/>
    <property type="match status" value="1"/>
</dbReference>
<comment type="caution">
    <text evidence="3">The sequence shown here is derived from an EMBL/GenBank/DDBJ whole genome shotgun (WGS) entry which is preliminary data.</text>
</comment>
<dbReference type="InterPro" id="IPR000863">
    <property type="entry name" value="Sulfotransferase_dom"/>
</dbReference>
<dbReference type="InParanoid" id="A0A2V0PGK9"/>
<evidence type="ECO:0000313" key="4">
    <source>
        <dbReference type="Proteomes" id="UP000247498"/>
    </source>
</evidence>
<dbReference type="AlphaFoldDB" id="A0A2V0PGK9"/>
<evidence type="ECO:0000256" key="1">
    <source>
        <dbReference type="RuleBase" id="RU361155"/>
    </source>
</evidence>
<dbReference type="GO" id="GO:0008146">
    <property type="term" value="F:sulfotransferase activity"/>
    <property type="evidence" value="ECO:0007669"/>
    <property type="project" value="InterPro"/>
</dbReference>
<protein>
    <recommendedName>
        <fullName evidence="1">Sulfotransferase</fullName>
        <ecNumber evidence="1">2.8.2.-</ecNumber>
    </recommendedName>
</protein>
<evidence type="ECO:0000259" key="2">
    <source>
        <dbReference type="Pfam" id="PF00685"/>
    </source>
</evidence>
<organism evidence="3 4">
    <name type="scientific">Raphidocelis subcapitata</name>
    <dbReference type="NCBI Taxonomy" id="307507"/>
    <lineage>
        <taxon>Eukaryota</taxon>
        <taxon>Viridiplantae</taxon>
        <taxon>Chlorophyta</taxon>
        <taxon>core chlorophytes</taxon>
        <taxon>Chlorophyceae</taxon>
        <taxon>CS clade</taxon>
        <taxon>Sphaeropleales</taxon>
        <taxon>Selenastraceae</taxon>
        <taxon>Raphidocelis</taxon>
    </lineage>
</organism>
<reference evidence="3 4" key="1">
    <citation type="journal article" date="2018" name="Sci. Rep.">
        <title>Raphidocelis subcapitata (=Pseudokirchneriella subcapitata) provides an insight into genome evolution and environmental adaptations in the Sphaeropleales.</title>
        <authorList>
            <person name="Suzuki S."/>
            <person name="Yamaguchi H."/>
            <person name="Nakajima N."/>
            <person name="Kawachi M."/>
        </authorList>
    </citation>
    <scope>NUCLEOTIDE SEQUENCE [LARGE SCALE GENOMIC DNA]</scope>
    <source>
        <strain evidence="3 4">NIES-35</strain>
    </source>
</reference>
<comment type="similarity">
    <text evidence="1">Belongs to the sulfotransferase 1 family.</text>
</comment>
<dbReference type="InterPro" id="IPR027417">
    <property type="entry name" value="P-loop_NTPase"/>
</dbReference>
<evidence type="ECO:0000313" key="3">
    <source>
        <dbReference type="EMBL" id="GBF98961.1"/>
    </source>
</evidence>
<dbReference type="OrthoDB" id="411451at2759"/>
<accession>A0A2V0PGK9</accession>
<name>A0A2V0PGK9_9CHLO</name>
<keyword evidence="4" id="KW-1185">Reference proteome</keyword>
<dbReference type="EC" id="2.8.2.-" evidence="1"/>
<dbReference type="SUPFAM" id="SSF52540">
    <property type="entry name" value="P-loop containing nucleoside triphosphate hydrolases"/>
    <property type="match status" value="1"/>
</dbReference>
<dbReference type="EMBL" id="BDRX01000140">
    <property type="protein sequence ID" value="GBF98961.1"/>
    <property type="molecule type" value="Genomic_DNA"/>
</dbReference>
<proteinExistence type="inferred from homology"/>
<dbReference type="Proteomes" id="UP000247498">
    <property type="component" value="Unassembled WGS sequence"/>
</dbReference>
<sequence>MRRDDAVEAGMERAAFESTTDYVWGGMKMADSVYELASGVRYEVPWVKIVISMREPISHQISGKVHTLDMLKNPEWWFNPEEADLCVRQLYNGTASMYDCIRAQIKKEGAYLESLNAWLTAFPPEQVHVIQYENLTGDATRDVTLDGVMRFLGMDPELRPKELPRKNSRKAEAKPEGWPMTKAQLEELVAAAENKAERIADVLERYGFHTQAEWMASWRASWDANLASCKPNGMCAVVPT</sequence>